<feature type="region of interest" description="Disordered" evidence="1">
    <location>
        <begin position="39"/>
        <end position="60"/>
    </location>
</feature>
<organism evidence="2 3">
    <name type="scientific">Microbacterium caowuchunii</name>
    <dbReference type="NCBI Taxonomy" id="2614638"/>
    <lineage>
        <taxon>Bacteria</taxon>
        <taxon>Bacillati</taxon>
        <taxon>Actinomycetota</taxon>
        <taxon>Actinomycetes</taxon>
        <taxon>Micrococcales</taxon>
        <taxon>Microbacteriaceae</taxon>
        <taxon>Microbacterium</taxon>
    </lineage>
</organism>
<dbReference type="Proteomes" id="UP000326838">
    <property type="component" value="Unassembled WGS sequence"/>
</dbReference>
<dbReference type="EMBL" id="VYUY01000009">
    <property type="protein sequence ID" value="KAA9133769.1"/>
    <property type="molecule type" value="Genomic_DNA"/>
</dbReference>
<evidence type="ECO:0000313" key="2">
    <source>
        <dbReference type="EMBL" id="KAA9133769.1"/>
    </source>
</evidence>
<proteinExistence type="predicted"/>
<protein>
    <submittedName>
        <fullName evidence="2">Uncharacterized protein</fullName>
    </submittedName>
</protein>
<gene>
    <name evidence="2" type="ORF">F6B40_08440</name>
</gene>
<accession>A0A5N0TKB4</accession>
<keyword evidence="3" id="KW-1185">Reference proteome</keyword>
<reference evidence="3" key="1">
    <citation type="submission" date="2019-09" db="EMBL/GenBank/DDBJ databases">
        <title>Mumia zhuanghuii sp. nov. isolated from the intestinal contents of plateau pika (Ochotona curzoniae) in the Qinghai-Tibet plateau of China.</title>
        <authorList>
            <person name="Tian Z."/>
        </authorList>
    </citation>
    <scope>NUCLEOTIDE SEQUENCE [LARGE SCALE GENOMIC DNA]</scope>
    <source>
        <strain evidence="3">L-033</strain>
    </source>
</reference>
<dbReference type="AlphaFoldDB" id="A0A5N0TKB4"/>
<sequence length="105" mass="11896">MEWARDLALVLSSIGAAVFVPKILAAAWRALTGAPQRQRREIERVRDDARSADHRADQEALRRRVAQEHASHLRRLLYEAPCVDVTTIPPWPAYPDGRNADEEDS</sequence>
<comment type="caution">
    <text evidence="2">The sequence shown here is derived from an EMBL/GenBank/DDBJ whole genome shotgun (WGS) entry which is preliminary data.</text>
</comment>
<dbReference type="RefSeq" id="WP_150893077.1">
    <property type="nucleotide sequence ID" value="NZ_VYUY01000009.1"/>
</dbReference>
<name>A0A5N0TKB4_9MICO</name>
<evidence type="ECO:0000313" key="3">
    <source>
        <dbReference type="Proteomes" id="UP000326838"/>
    </source>
</evidence>
<evidence type="ECO:0000256" key="1">
    <source>
        <dbReference type="SAM" id="MobiDB-lite"/>
    </source>
</evidence>